<dbReference type="SUPFAM" id="SSF55729">
    <property type="entry name" value="Acyl-CoA N-acyltransferases (Nat)"/>
    <property type="match status" value="1"/>
</dbReference>
<dbReference type="AlphaFoldDB" id="A0A5B2Z630"/>
<dbReference type="RefSeq" id="WP_149861150.1">
    <property type="nucleotide sequence ID" value="NZ_VUOD01000008.1"/>
</dbReference>
<dbReference type="Pfam" id="PF00583">
    <property type="entry name" value="Acetyltransf_1"/>
    <property type="match status" value="1"/>
</dbReference>
<evidence type="ECO:0000313" key="5">
    <source>
        <dbReference type="Proteomes" id="UP000322165"/>
    </source>
</evidence>
<dbReference type="InterPro" id="IPR000182">
    <property type="entry name" value="GNAT_dom"/>
</dbReference>
<accession>A0A5B2Z630</accession>
<dbReference type="EMBL" id="VUOD01000008">
    <property type="protein sequence ID" value="KAA2284288.1"/>
    <property type="molecule type" value="Genomic_DNA"/>
</dbReference>
<evidence type="ECO:0000259" key="3">
    <source>
        <dbReference type="PROSITE" id="PS51186"/>
    </source>
</evidence>
<feature type="domain" description="N-acetyltransferase" evidence="3">
    <location>
        <begin position="3"/>
        <end position="153"/>
    </location>
</feature>
<evidence type="ECO:0000256" key="1">
    <source>
        <dbReference type="ARBA" id="ARBA00022679"/>
    </source>
</evidence>
<gene>
    <name evidence="4" type="ORF">F0415_10360</name>
</gene>
<dbReference type="Proteomes" id="UP000322165">
    <property type="component" value="Unassembled WGS sequence"/>
</dbReference>
<reference evidence="4 5" key="2">
    <citation type="submission" date="2019-09" db="EMBL/GenBank/DDBJ databases">
        <authorList>
            <person name="Mazur A."/>
        </authorList>
    </citation>
    <scope>NUCLEOTIDE SEQUENCE [LARGE SCALE GENOMIC DNA]</scope>
    <source>
        <strain evidence="4 5">3729k</strain>
    </source>
</reference>
<keyword evidence="2" id="KW-0012">Acyltransferase</keyword>
<dbReference type="PROSITE" id="PS51186">
    <property type="entry name" value="GNAT"/>
    <property type="match status" value="1"/>
</dbReference>
<dbReference type="PANTHER" id="PTHR43877">
    <property type="entry name" value="AMINOALKYLPHOSPHONATE N-ACETYLTRANSFERASE-RELATED-RELATED"/>
    <property type="match status" value="1"/>
</dbReference>
<comment type="caution">
    <text evidence="4">The sequence shown here is derived from an EMBL/GenBank/DDBJ whole genome shotgun (WGS) entry which is preliminary data.</text>
</comment>
<protein>
    <submittedName>
        <fullName evidence="4">GNAT family N-acetyltransferase</fullName>
    </submittedName>
</protein>
<name>A0A5B2Z630_9GAMM</name>
<organism evidence="4 5">
    <name type="scientific">Arenimonas fontis</name>
    <dbReference type="NCBI Taxonomy" id="2608255"/>
    <lineage>
        <taxon>Bacteria</taxon>
        <taxon>Pseudomonadati</taxon>
        <taxon>Pseudomonadota</taxon>
        <taxon>Gammaproteobacteria</taxon>
        <taxon>Lysobacterales</taxon>
        <taxon>Lysobacteraceae</taxon>
        <taxon>Arenimonas</taxon>
    </lineage>
</organism>
<keyword evidence="1 4" id="KW-0808">Transferase</keyword>
<evidence type="ECO:0000256" key="2">
    <source>
        <dbReference type="ARBA" id="ARBA00023315"/>
    </source>
</evidence>
<proteinExistence type="predicted"/>
<sequence length="153" mass="17022">MTAIIRKAAEQDLDAVADLFDQYRRFYGRPADLARARAFIGERMRRGESHLLVADLGDGRLGGFVQLYPGFSSVAAAPVLILNDLFVAPDCRRLGLGRQLMEAAQQTGRETGAVYLTLSTAVDNHAAQALYESLAWVRDRDFFHYEWMTGIAP</sequence>
<dbReference type="InterPro" id="IPR016181">
    <property type="entry name" value="Acyl_CoA_acyltransferase"/>
</dbReference>
<evidence type="ECO:0000313" key="4">
    <source>
        <dbReference type="EMBL" id="KAA2284288.1"/>
    </source>
</evidence>
<keyword evidence="5" id="KW-1185">Reference proteome</keyword>
<dbReference type="InterPro" id="IPR050832">
    <property type="entry name" value="Bact_Acetyltransf"/>
</dbReference>
<dbReference type="Gene3D" id="3.40.630.30">
    <property type="match status" value="1"/>
</dbReference>
<dbReference type="GO" id="GO:0016747">
    <property type="term" value="F:acyltransferase activity, transferring groups other than amino-acyl groups"/>
    <property type="evidence" value="ECO:0007669"/>
    <property type="project" value="InterPro"/>
</dbReference>
<reference evidence="4 5" key="1">
    <citation type="submission" date="2019-09" db="EMBL/GenBank/DDBJ databases">
        <title>Arenimonas chukotkensis sp. nov., a bacterium isolated from Chukotka hot spring, Arctic region, Russia.</title>
        <authorList>
            <person name="Zayulina K.S."/>
            <person name="Prokofeva M.I."/>
            <person name="Elcheninov A.G."/>
            <person name="Novikov A."/>
            <person name="Kochetkova T.V."/>
            <person name="Kublanov I.V."/>
        </authorList>
    </citation>
    <scope>NUCLEOTIDE SEQUENCE [LARGE SCALE GENOMIC DNA]</scope>
    <source>
        <strain evidence="4 5">3729k</strain>
    </source>
</reference>
<dbReference type="CDD" id="cd04301">
    <property type="entry name" value="NAT_SF"/>
    <property type="match status" value="1"/>
</dbReference>